<accession>A0A8D8VXR6</accession>
<dbReference type="EMBL" id="HBUF01347021">
    <property type="protein sequence ID" value="CAG6710377.1"/>
    <property type="molecule type" value="Transcribed_RNA"/>
</dbReference>
<organism evidence="1">
    <name type="scientific">Cacopsylla melanoneura</name>
    <dbReference type="NCBI Taxonomy" id="428564"/>
    <lineage>
        <taxon>Eukaryota</taxon>
        <taxon>Metazoa</taxon>
        <taxon>Ecdysozoa</taxon>
        <taxon>Arthropoda</taxon>
        <taxon>Hexapoda</taxon>
        <taxon>Insecta</taxon>
        <taxon>Pterygota</taxon>
        <taxon>Neoptera</taxon>
        <taxon>Paraneoptera</taxon>
        <taxon>Hemiptera</taxon>
        <taxon>Sternorrhyncha</taxon>
        <taxon>Psylloidea</taxon>
        <taxon>Psyllidae</taxon>
        <taxon>Psyllinae</taxon>
        <taxon>Cacopsylla</taxon>
    </lineage>
</organism>
<dbReference type="AlphaFoldDB" id="A0A8D8VXR6"/>
<proteinExistence type="predicted"/>
<dbReference type="EMBL" id="HBUF01108226">
    <property type="protein sequence ID" value="CAG6639632.1"/>
    <property type="molecule type" value="Transcribed_RNA"/>
</dbReference>
<name>A0A8D8VXR6_9HEMI</name>
<evidence type="ECO:0000313" key="1">
    <source>
        <dbReference type="EMBL" id="CAG6639632.1"/>
    </source>
</evidence>
<reference evidence="1" key="1">
    <citation type="submission" date="2021-05" db="EMBL/GenBank/DDBJ databases">
        <authorList>
            <person name="Alioto T."/>
            <person name="Alioto T."/>
            <person name="Gomez Garrido J."/>
        </authorList>
    </citation>
    <scope>NUCLEOTIDE SEQUENCE</scope>
</reference>
<protein>
    <submittedName>
        <fullName evidence="1">Uncharacterized protein</fullName>
    </submittedName>
</protein>
<sequence>MEHLDIGTLSARRDLQKLILIYNIFNNKISIGDISDDLSIRVPILRLRNRNQMNFFYIRNSLCAPEGLSSPLISAMIIFNRHSSNLDLAHDFSSFKIIGRDVLELEQPTIIVLLYLHIKFN</sequence>